<keyword evidence="1 3" id="KW-0378">Hydrolase</keyword>
<feature type="domain" description="Isochorismatase-like" evidence="2">
    <location>
        <begin position="3"/>
        <end position="161"/>
    </location>
</feature>
<evidence type="ECO:0000259" key="2">
    <source>
        <dbReference type="Pfam" id="PF00857"/>
    </source>
</evidence>
<evidence type="ECO:0000313" key="4">
    <source>
        <dbReference type="Proteomes" id="UP000503096"/>
    </source>
</evidence>
<dbReference type="KEGG" id="upl:DSM104440_01353"/>
<dbReference type="InterPro" id="IPR036380">
    <property type="entry name" value="Isochorismatase-like_sf"/>
</dbReference>
<reference evidence="3 4" key="1">
    <citation type="submission" date="2020-04" db="EMBL/GenBank/DDBJ databases">
        <title>Usitatibacter rugosus gen. nov., sp. nov. and Usitatibacter palustris sp. nov., novel members of Usitatibacteraceae fam. nov. within the order Nitrosomonadales isolated from soil.</title>
        <authorList>
            <person name="Huber K.J."/>
            <person name="Neumann-Schaal M."/>
            <person name="Geppert A."/>
            <person name="Luckner M."/>
            <person name="Wanner G."/>
            <person name="Overmann J."/>
        </authorList>
    </citation>
    <scope>NUCLEOTIDE SEQUENCE [LARGE SCALE GENOMIC DNA]</scope>
    <source>
        <strain evidence="3 4">Swamp67</strain>
    </source>
</reference>
<dbReference type="Proteomes" id="UP000503096">
    <property type="component" value="Chromosome"/>
</dbReference>
<protein>
    <submittedName>
        <fullName evidence="3">Streptothricin hydrolase</fullName>
        <ecNumber evidence="3">3.5.2.19</ecNumber>
    </submittedName>
</protein>
<dbReference type="CDD" id="cd01014">
    <property type="entry name" value="nicotinamidase_related"/>
    <property type="match status" value="1"/>
</dbReference>
<dbReference type="EMBL" id="CP053073">
    <property type="protein sequence ID" value="QJR14552.1"/>
    <property type="molecule type" value="Genomic_DNA"/>
</dbReference>
<evidence type="ECO:0000313" key="3">
    <source>
        <dbReference type="EMBL" id="QJR14552.1"/>
    </source>
</evidence>
<dbReference type="RefSeq" id="WP_171161291.1">
    <property type="nucleotide sequence ID" value="NZ_CP053073.1"/>
</dbReference>
<organism evidence="3 4">
    <name type="scientific">Usitatibacter palustris</name>
    <dbReference type="NCBI Taxonomy" id="2732487"/>
    <lineage>
        <taxon>Bacteria</taxon>
        <taxon>Pseudomonadati</taxon>
        <taxon>Pseudomonadota</taxon>
        <taxon>Betaproteobacteria</taxon>
        <taxon>Nitrosomonadales</taxon>
        <taxon>Usitatibacteraceae</taxon>
        <taxon>Usitatibacter</taxon>
    </lineage>
</organism>
<keyword evidence="4" id="KW-1185">Reference proteome</keyword>
<sequence length="180" mass="19540">MKSALVIIDMQRALCVGEWAMADVDRVIERINTLSARARAASIPVFLVQHEEGEGPLRFAAEGWQLADTLAIAPGDHRVRKTTPNSFHDTDLHEMLQERGVERLVVCGLQSDFCVDTTVRQALALGYEVALPSDAHATMDNGVLKAAQIVAHHNATLANMTSFGPRVAVVPATEVKMEAS</sequence>
<dbReference type="AlphaFoldDB" id="A0A6M4H5I2"/>
<dbReference type="Pfam" id="PF00857">
    <property type="entry name" value="Isochorismatase"/>
    <property type="match status" value="1"/>
</dbReference>
<gene>
    <name evidence="3" type="primary">sttH</name>
    <name evidence="3" type="ORF">DSM104440_01353</name>
</gene>
<evidence type="ECO:0000256" key="1">
    <source>
        <dbReference type="ARBA" id="ARBA00022801"/>
    </source>
</evidence>
<dbReference type="SUPFAM" id="SSF52499">
    <property type="entry name" value="Isochorismatase-like hydrolases"/>
    <property type="match status" value="1"/>
</dbReference>
<name>A0A6M4H5I2_9PROT</name>
<dbReference type="GO" id="GO:0016787">
    <property type="term" value="F:hydrolase activity"/>
    <property type="evidence" value="ECO:0007669"/>
    <property type="project" value="UniProtKB-KW"/>
</dbReference>
<dbReference type="InterPro" id="IPR050272">
    <property type="entry name" value="Isochorismatase-like_hydrls"/>
</dbReference>
<dbReference type="EC" id="3.5.2.19" evidence="3"/>
<proteinExistence type="predicted"/>
<accession>A0A6M4H5I2</accession>
<dbReference type="InParanoid" id="A0A6M4H5I2"/>
<dbReference type="PANTHER" id="PTHR43540">
    <property type="entry name" value="PEROXYUREIDOACRYLATE/UREIDOACRYLATE AMIDOHYDROLASE-RELATED"/>
    <property type="match status" value="1"/>
</dbReference>
<dbReference type="Gene3D" id="3.40.50.850">
    <property type="entry name" value="Isochorismatase-like"/>
    <property type="match status" value="1"/>
</dbReference>
<dbReference type="FunCoup" id="A0A6M4H5I2">
    <property type="interactions" value="84"/>
</dbReference>
<dbReference type="InterPro" id="IPR000868">
    <property type="entry name" value="Isochorismatase-like_dom"/>
</dbReference>